<reference evidence="10" key="1">
    <citation type="submission" date="2016-11" db="EMBL/GenBank/DDBJ databases">
        <authorList>
            <person name="Varghese N."/>
            <person name="Submissions S."/>
        </authorList>
    </citation>
    <scope>NUCLEOTIDE SEQUENCE [LARGE SCALE GENOMIC DNA]</scope>
    <source>
        <strain evidence="10">DSM 26134</strain>
    </source>
</reference>
<evidence type="ECO:0000256" key="5">
    <source>
        <dbReference type="ARBA" id="ARBA00022777"/>
    </source>
</evidence>
<dbReference type="CDD" id="cd00075">
    <property type="entry name" value="HATPase"/>
    <property type="match status" value="1"/>
</dbReference>
<organism evidence="9 10">
    <name type="scientific">Reichenbachiella agariperforans</name>
    <dbReference type="NCBI Taxonomy" id="156994"/>
    <lineage>
        <taxon>Bacteria</taxon>
        <taxon>Pseudomonadati</taxon>
        <taxon>Bacteroidota</taxon>
        <taxon>Cytophagia</taxon>
        <taxon>Cytophagales</taxon>
        <taxon>Reichenbachiellaceae</taxon>
        <taxon>Reichenbachiella</taxon>
    </lineage>
</organism>
<feature type="transmembrane region" description="Helical" evidence="7">
    <location>
        <begin position="6"/>
        <end position="27"/>
    </location>
</feature>
<keyword evidence="6" id="KW-0902">Two-component regulatory system</keyword>
<dbReference type="FunFam" id="3.30.565.10:FF:000006">
    <property type="entry name" value="Sensor histidine kinase WalK"/>
    <property type="match status" value="1"/>
</dbReference>
<feature type="transmembrane region" description="Helical" evidence="7">
    <location>
        <begin position="165"/>
        <end position="188"/>
    </location>
</feature>
<sequence length="421" mass="47922">MNRRAFQVLVVMAAVSIVGTLAVQFFWMKKAFDVRNQQFDHNVKSALLNITESLCEINQEVPRTDAIEQVSSNYFIVYVNNKIEPKTLESLLKREFGTRAIHEGFEYGIFDCRNRDMVYGQYIDLGESVETSTGIETFPQLNKDQYYFGVYFPHKVTGLVSQMGIWIFSSLLVLVVVIFFALSLFIIFRQRRLSEVQKDFINNMTHEFRTPISTMAIAAEVLKTPQIVTQPERLSTYAEIVEREAYRLQSQVDRVLQMSNASKDQIVLKKEFLDMEALVGEQLRSYRISYESARLEMSVADDLPLIYGDKMHLGNVASNLIDNAIKYSDNQREVAVSLKASINHLVIVVADKGKGIDGKHLKTIFHQFYRVPTGNRHDVKGFGLGLYYVKMVVVAHGGKIEVTSQLGEGTQMTVTLPIDKP</sequence>
<dbReference type="Pfam" id="PF00512">
    <property type="entry name" value="HisKA"/>
    <property type="match status" value="1"/>
</dbReference>
<keyword evidence="4" id="KW-0808">Transferase</keyword>
<keyword evidence="3" id="KW-0597">Phosphoprotein</keyword>
<dbReference type="Gene3D" id="3.30.565.10">
    <property type="entry name" value="Histidine kinase-like ATPase, C-terminal domain"/>
    <property type="match status" value="1"/>
</dbReference>
<dbReference type="PROSITE" id="PS50109">
    <property type="entry name" value="HIS_KIN"/>
    <property type="match status" value="1"/>
</dbReference>
<evidence type="ECO:0000259" key="8">
    <source>
        <dbReference type="PROSITE" id="PS50109"/>
    </source>
</evidence>
<evidence type="ECO:0000256" key="3">
    <source>
        <dbReference type="ARBA" id="ARBA00022553"/>
    </source>
</evidence>
<keyword evidence="7" id="KW-0472">Membrane</keyword>
<evidence type="ECO:0000313" key="10">
    <source>
        <dbReference type="Proteomes" id="UP000184474"/>
    </source>
</evidence>
<feature type="domain" description="Histidine kinase" evidence="8">
    <location>
        <begin position="203"/>
        <end position="420"/>
    </location>
</feature>
<evidence type="ECO:0000256" key="1">
    <source>
        <dbReference type="ARBA" id="ARBA00000085"/>
    </source>
</evidence>
<keyword evidence="10" id="KW-1185">Reference proteome</keyword>
<evidence type="ECO:0000256" key="7">
    <source>
        <dbReference type="SAM" id="Phobius"/>
    </source>
</evidence>
<dbReference type="SMART" id="SM00388">
    <property type="entry name" value="HisKA"/>
    <property type="match status" value="1"/>
</dbReference>
<dbReference type="CDD" id="cd00082">
    <property type="entry name" value="HisKA"/>
    <property type="match status" value="1"/>
</dbReference>
<dbReference type="Pfam" id="PF02518">
    <property type="entry name" value="HATPase_c"/>
    <property type="match status" value="1"/>
</dbReference>
<evidence type="ECO:0000256" key="2">
    <source>
        <dbReference type="ARBA" id="ARBA00012438"/>
    </source>
</evidence>
<evidence type="ECO:0000313" key="9">
    <source>
        <dbReference type="EMBL" id="SHJ92541.1"/>
    </source>
</evidence>
<comment type="catalytic activity">
    <reaction evidence="1">
        <text>ATP + protein L-histidine = ADP + protein N-phospho-L-histidine.</text>
        <dbReference type="EC" id="2.7.13.3"/>
    </reaction>
</comment>
<dbReference type="Proteomes" id="UP000184474">
    <property type="component" value="Unassembled WGS sequence"/>
</dbReference>
<accession>A0A1M6NA44</accession>
<dbReference type="InterPro" id="IPR003594">
    <property type="entry name" value="HATPase_dom"/>
</dbReference>
<dbReference type="PANTHER" id="PTHR45453">
    <property type="entry name" value="PHOSPHATE REGULON SENSOR PROTEIN PHOR"/>
    <property type="match status" value="1"/>
</dbReference>
<dbReference type="AlphaFoldDB" id="A0A1M6NA44"/>
<dbReference type="STRING" id="156994.SAMN04488028_102169"/>
<keyword evidence="7" id="KW-1133">Transmembrane helix</keyword>
<dbReference type="InterPro" id="IPR005467">
    <property type="entry name" value="His_kinase_dom"/>
</dbReference>
<keyword evidence="5 9" id="KW-0418">Kinase</keyword>
<dbReference type="SMART" id="SM00387">
    <property type="entry name" value="HATPase_c"/>
    <property type="match status" value="1"/>
</dbReference>
<dbReference type="InterPro" id="IPR003661">
    <property type="entry name" value="HisK_dim/P_dom"/>
</dbReference>
<evidence type="ECO:0000256" key="6">
    <source>
        <dbReference type="ARBA" id="ARBA00023012"/>
    </source>
</evidence>
<keyword evidence="7" id="KW-0812">Transmembrane</keyword>
<dbReference type="InterPro" id="IPR036097">
    <property type="entry name" value="HisK_dim/P_sf"/>
</dbReference>
<dbReference type="GO" id="GO:0000155">
    <property type="term" value="F:phosphorelay sensor kinase activity"/>
    <property type="evidence" value="ECO:0007669"/>
    <property type="project" value="InterPro"/>
</dbReference>
<evidence type="ECO:0000256" key="4">
    <source>
        <dbReference type="ARBA" id="ARBA00022679"/>
    </source>
</evidence>
<dbReference type="EC" id="2.7.13.3" evidence="2"/>
<dbReference type="GO" id="GO:0004721">
    <property type="term" value="F:phosphoprotein phosphatase activity"/>
    <property type="evidence" value="ECO:0007669"/>
    <property type="project" value="TreeGrafter"/>
</dbReference>
<dbReference type="InterPro" id="IPR004358">
    <property type="entry name" value="Sig_transdc_His_kin-like_C"/>
</dbReference>
<name>A0A1M6NA44_REIAG</name>
<dbReference type="InterPro" id="IPR050351">
    <property type="entry name" value="BphY/WalK/GraS-like"/>
</dbReference>
<dbReference type="Gene3D" id="1.10.287.130">
    <property type="match status" value="1"/>
</dbReference>
<dbReference type="SUPFAM" id="SSF55874">
    <property type="entry name" value="ATPase domain of HSP90 chaperone/DNA topoisomerase II/histidine kinase"/>
    <property type="match status" value="1"/>
</dbReference>
<proteinExistence type="predicted"/>
<dbReference type="SUPFAM" id="SSF47384">
    <property type="entry name" value="Homodimeric domain of signal transducing histidine kinase"/>
    <property type="match status" value="1"/>
</dbReference>
<protein>
    <recommendedName>
        <fullName evidence="2">histidine kinase</fullName>
        <ecNumber evidence="2">2.7.13.3</ecNumber>
    </recommendedName>
</protein>
<dbReference type="PANTHER" id="PTHR45453:SF1">
    <property type="entry name" value="PHOSPHATE REGULON SENSOR PROTEIN PHOR"/>
    <property type="match status" value="1"/>
</dbReference>
<dbReference type="EMBL" id="FRAA01000002">
    <property type="protein sequence ID" value="SHJ92541.1"/>
    <property type="molecule type" value="Genomic_DNA"/>
</dbReference>
<dbReference type="InterPro" id="IPR036890">
    <property type="entry name" value="HATPase_C_sf"/>
</dbReference>
<dbReference type="GO" id="GO:0005886">
    <property type="term" value="C:plasma membrane"/>
    <property type="evidence" value="ECO:0007669"/>
    <property type="project" value="TreeGrafter"/>
</dbReference>
<gene>
    <name evidence="9" type="ORF">SAMN04488028_102169</name>
</gene>
<dbReference type="GO" id="GO:0016036">
    <property type="term" value="P:cellular response to phosphate starvation"/>
    <property type="evidence" value="ECO:0007669"/>
    <property type="project" value="TreeGrafter"/>
</dbReference>
<dbReference type="RefSeq" id="WP_073120945.1">
    <property type="nucleotide sequence ID" value="NZ_FRAA01000002.1"/>
</dbReference>
<dbReference type="PRINTS" id="PR00344">
    <property type="entry name" value="BCTRLSENSOR"/>
</dbReference>